<dbReference type="SUPFAM" id="SSF82771">
    <property type="entry name" value="GIY-YIG endonuclease"/>
    <property type="match status" value="1"/>
</dbReference>
<accession>A0A1M4SSX8</accession>
<dbReference type="Gene3D" id="3.40.1440.10">
    <property type="entry name" value="GIY-YIG endonuclease"/>
    <property type="match status" value="1"/>
</dbReference>
<dbReference type="CDD" id="cd10456">
    <property type="entry name" value="GIY-YIG_UPF0213"/>
    <property type="match status" value="1"/>
</dbReference>
<keyword evidence="3" id="KW-0540">Nuclease</keyword>
<dbReference type="EMBL" id="FQVF01000002">
    <property type="protein sequence ID" value="SHE35353.1"/>
    <property type="molecule type" value="Genomic_DNA"/>
</dbReference>
<evidence type="ECO:0000313" key="4">
    <source>
        <dbReference type="Proteomes" id="UP000184517"/>
    </source>
</evidence>
<dbReference type="PROSITE" id="PS50164">
    <property type="entry name" value="GIY_YIG"/>
    <property type="match status" value="1"/>
</dbReference>
<dbReference type="STRING" id="1122206.SAMN02745753_00115"/>
<dbReference type="InterPro" id="IPR035901">
    <property type="entry name" value="GIY-YIG_endonuc_sf"/>
</dbReference>
<dbReference type="RefSeq" id="WP_072837790.1">
    <property type="nucleotide sequence ID" value="NZ_FQVF01000002.1"/>
</dbReference>
<keyword evidence="4" id="KW-1185">Reference proteome</keyword>
<dbReference type="AlphaFoldDB" id="A0A1M4SSX8"/>
<evidence type="ECO:0000259" key="2">
    <source>
        <dbReference type="PROSITE" id="PS50164"/>
    </source>
</evidence>
<name>A0A1M4SSX8_9GAMM</name>
<evidence type="ECO:0000256" key="1">
    <source>
        <dbReference type="ARBA" id="ARBA00007435"/>
    </source>
</evidence>
<dbReference type="PANTHER" id="PTHR34477">
    <property type="entry name" value="UPF0213 PROTEIN YHBQ"/>
    <property type="match status" value="1"/>
</dbReference>
<dbReference type="Pfam" id="PF01541">
    <property type="entry name" value="GIY-YIG"/>
    <property type="match status" value="1"/>
</dbReference>
<keyword evidence="3" id="KW-0255">Endonuclease</keyword>
<protein>
    <submittedName>
        <fullName evidence="3">Putative endonuclease</fullName>
    </submittedName>
</protein>
<feature type="domain" description="GIY-YIG" evidence="2">
    <location>
        <begin position="14"/>
        <end position="92"/>
    </location>
</feature>
<dbReference type="InterPro" id="IPR050190">
    <property type="entry name" value="UPF0213_domain"/>
</dbReference>
<organism evidence="3 4">
    <name type="scientific">Marinomonas polaris DSM 16579</name>
    <dbReference type="NCBI Taxonomy" id="1122206"/>
    <lineage>
        <taxon>Bacteria</taxon>
        <taxon>Pseudomonadati</taxon>
        <taxon>Pseudomonadota</taxon>
        <taxon>Gammaproteobacteria</taxon>
        <taxon>Oceanospirillales</taxon>
        <taxon>Oceanospirillaceae</taxon>
        <taxon>Marinomonas</taxon>
    </lineage>
</organism>
<keyword evidence="3" id="KW-0378">Hydrolase</keyword>
<evidence type="ECO:0000313" key="3">
    <source>
        <dbReference type="EMBL" id="SHE35353.1"/>
    </source>
</evidence>
<comment type="similarity">
    <text evidence="1">Belongs to the UPF0213 family.</text>
</comment>
<gene>
    <name evidence="3" type="ORF">SAMN02745753_00115</name>
</gene>
<dbReference type="InterPro" id="IPR000305">
    <property type="entry name" value="GIY-YIG_endonuc"/>
</dbReference>
<dbReference type="GO" id="GO:0004519">
    <property type="term" value="F:endonuclease activity"/>
    <property type="evidence" value="ECO:0007669"/>
    <property type="project" value="UniProtKB-KW"/>
</dbReference>
<sequence>MTGKQEEQSISKDHEWSLYMIKTRLNTLYTGISTDVDRRFKEHSGVSKRGARYLKGKGPLELVWHQSVGSKSDALVLEYKVKKLNRRQKLSLIEGGIDLTALSQSSRKETSL</sequence>
<dbReference type="OrthoDB" id="9797095at2"/>
<proteinExistence type="inferred from homology"/>
<dbReference type="PANTHER" id="PTHR34477:SF1">
    <property type="entry name" value="UPF0213 PROTEIN YHBQ"/>
    <property type="match status" value="1"/>
</dbReference>
<dbReference type="Proteomes" id="UP000184517">
    <property type="component" value="Unassembled WGS sequence"/>
</dbReference>
<reference evidence="4" key="1">
    <citation type="submission" date="2016-11" db="EMBL/GenBank/DDBJ databases">
        <authorList>
            <person name="Varghese N."/>
            <person name="Submissions S."/>
        </authorList>
    </citation>
    <scope>NUCLEOTIDE SEQUENCE [LARGE SCALE GENOMIC DNA]</scope>
    <source>
        <strain evidence="4">DSM 16579</strain>
    </source>
</reference>